<name>A0A7W3WKI6_9ACTN</name>
<sequence>MAGAVVDAPLWDRTPGHPRYPLCYGELGVSAELAERLEQWNSRYESTVFDEWDDGESEAFARDGSQLAVALRRELGPDVEVLYGDGISPPPDDEVHDDPPRHPPGEYRWSTE</sequence>
<dbReference type="AlphaFoldDB" id="A0A7W3WKI6"/>
<dbReference type="RefSeq" id="WP_181354301.1">
    <property type="nucleotide sequence ID" value="NZ_JABJWZ010000086.1"/>
</dbReference>
<gene>
    <name evidence="2" type="ORF">H3146_11865</name>
</gene>
<evidence type="ECO:0000313" key="2">
    <source>
        <dbReference type="EMBL" id="MBB1254058.1"/>
    </source>
</evidence>
<protein>
    <submittedName>
        <fullName evidence="2">Uncharacterized protein</fullName>
    </submittedName>
</protein>
<reference evidence="3" key="1">
    <citation type="submission" date="2020-05" db="EMBL/GenBank/DDBJ databases">
        <title>Classification of alakaliphilic streptomycetes isolated from an alkaline soil next to Lonar Crater, India and a proposal for the recognition of Streptomyces alkaliterrae sp. nov.</title>
        <authorList>
            <person name="Golinska P."/>
        </authorList>
    </citation>
    <scope>NUCLEOTIDE SEQUENCE [LARGE SCALE GENOMIC DNA]</scope>
    <source>
        <strain evidence="3">OF3</strain>
    </source>
</reference>
<feature type="compositionally biased region" description="Basic and acidic residues" evidence="1">
    <location>
        <begin position="97"/>
        <end position="112"/>
    </location>
</feature>
<comment type="caution">
    <text evidence="2">The sequence shown here is derived from an EMBL/GenBank/DDBJ whole genome shotgun (WGS) entry which is preliminary data.</text>
</comment>
<dbReference type="Proteomes" id="UP000525686">
    <property type="component" value="Unassembled WGS sequence"/>
</dbReference>
<evidence type="ECO:0000256" key="1">
    <source>
        <dbReference type="SAM" id="MobiDB-lite"/>
    </source>
</evidence>
<feature type="region of interest" description="Disordered" evidence="1">
    <location>
        <begin position="82"/>
        <end position="112"/>
    </location>
</feature>
<dbReference type="EMBL" id="JABJWZ010000086">
    <property type="protein sequence ID" value="MBB1254058.1"/>
    <property type="molecule type" value="Genomic_DNA"/>
</dbReference>
<accession>A0A7W3WKI6</accession>
<evidence type="ECO:0000313" key="3">
    <source>
        <dbReference type="Proteomes" id="UP000525686"/>
    </source>
</evidence>
<organism evidence="2 3">
    <name type="scientific">Streptomyces alkaliterrae</name>
    <dbReference type="NCBI Taxonomy" id="2213162"/>
    <lineage>
        <taxon>Bacteria</taxon>
        <taxon>Bacillati</taxon>
        <taxon>Actinomycetota</taxon>
        <taxon>Actinomycetes</taxon>
        <taxon>Kitasatosporales</taxon>
        <taxon>Streptomycetaceae</taxon>
        <taxon>Streptomyces</taxon>
    </lineage>
</organism>
<proteinExistence type="predicted"/>